<dbReference type="Pfam" id="PF07755">
    <property type="entry name" value="DUF1611"/>
    <property type="match status" value="1"/>
</dbReference>
<dbReference type="InterPro" id="IPR035402">
    <property type="entry name" value="DgcN-like_N"/>
</dbReference>
<evidence type="ECO:0000313" key="3">
    <source>
        <dbReference type="EMBL" id="QCK88111.1"/>
    </source>
</evidence>
<proteinExistence type="predicted"/>
<feature type="domain" description="D-glutamate N-acetyltransferase-like N-terminal" evidence="2">
    <location>
        <begin position="40"/>
        <end position="125"/>
    </location>
</feature>
<feature type="domain" description="D-glutamate N-acetyltransferase-like C-terminal" evidence="1">
    <location>
        <begin position="137"/>
        <end position="327"/>
    </location>
</feature>
<reference evidence="3 4" key="1">
    <citation type="submission" date="2019-04" db="EMBL/GenBank/DDBJ databases">
        <title>Phreatobacter aquaticus sp. nov.</title>
        <authorList>
            <person name="Choi A."/>
            <person name="Baek K."/>
        </authorList>
    </citation>
    <scope>NUCLEOTIDE SEQUENCE [LARGE SCALE GENOMIC DNA]</scope>
    <source>
        <strain evidence="3 4">NMCR1094</strain>
    </source>
</reference>
<protein>
    <submittedName>
        <fullName evidence="3">DUF1611 domain-containing protein</fullName>
    </submittedName>
</protein>
<dbReference type="AlphaFoldDB" id="A0A4D7QNP1"/>
<dbReference type="NCBIfam" id="NF041892">
    <property type="entry name" value="DgcN"/>
    <property type="match status" value="1"/>
</dbReference>
<sequence>MDIAKPYLLFLGDVHDQLAAKTAQGIVDWRRDWCVGQLRLEGCKADTGLKDTSIAEGVKAGAKTLVVGVVNAGGVLPPHWIDSIVEAIEAGMDIATGLHAKLSDIPKIAAAAKKHGAKLFDVRHPTQTFPTGKGGLRSGKRLLMVGTDCSVGKKYTALAMEKGMRDRGFDADFRATGQTGIFISGRGVAVDAVVADFISGAAEWLTPDADPLHWDVVEGQGSLFHPSFAGVTLGLLHGAQPDAFIVCHEPTRRTMRGVHTPIPSIDDVIEMTTALGRLTNPAITCVGLSVNTEHLSEDAAFSCLDRLSREYELPASDPVRFGVEPLVDAIAELYGEPEPKPKTRSTARRAR</sequence>
<evidence type="ECO:0000259" key="1">
    <source>
        <dbReference type="Pfam" id="PF07755"/>
    </source>
</evidence>
<gene>
    <name evidence="3" type="ORF">E8L99_21300</name>
</gene>
<dbReference type="InterPro" id="IPR027417">
    <property type="entry name" value="P-loop_NTPase"/>
</dbReference>
<keyword evidence="4" id="KW-1185">Reference proteome</keyword>
<dbReference type="PIRSF" id="PIRSF026760">
    <property type="entry name" value="UCP026760"/>
    <property type="match status" value="1"/>
</dbReference>
<dbReference type="InterPro" id="IPR011669">
    <property type="entry name" value="DgcN-like"/>
</dbReference>
<dbReference type="PANTHER" id="PTHR40690">
    <property type="entry name" value="GLL3100 PROTEIN"/>
    <property type="match status" value="1"/>
</dbReference>
<dbReference type="Proteomes" id="UP000298588">
    <property type="component" value="Chromosome"/>
</dbReference>
<dbReference type="KEGG" id="paqt:E8L99_21300"/>
<dbReference type="PANTHER" id="PTHR40690:SF1">
    <property type="entry name" value="DUF1611 DOMAIN-CONTAINING PROTEIN"/>
    <property type="match status" value="1"/>
</dbReference>
<evidence type="ECO:0000259" key="2">
    <source>
        <dbReference type="Pfam" id="PF17396"/>
    </source>
</evidence>
<name>A0A4D7QNP1_9HYPH</name>
<dbReference type="RefSeq" id="WP_137101439.1">
    <property type="nucleotide sequence ID" value="NZ_CP039865.1"/>
</dbReference>
<dbReference type="SUPFAM" id="SSF52540">
    <property type="entry name" value="P-loop containing nucleoside triphosphate hydrolases"/>
    <property type="match status" value="1"/>
</dbReference>
<dbReference type="Gene3D" id="3.40.50.720">
    <property type="entry name" value="NAD(P)-binding Rossmann-like Domain"/>
    <property type="match status" value="1"/>
</dbReference>
<accession>A0A4D7QNP1</accession>
<evidence type="ECO:0000313" key="4">
    <source>
        <dbReference type="Proteomes" id="UP000298588"/>
    </source>
</evidence>
<dbReference type="Gene3D" id="3.40.50.300">
    <property type="entry name" value="P-loop containing nucleotide triphosphate hydrolases"/>
    <property type="match status" value="1"/>
</dbReference>
<dbReference type="InterPro" id="IPR035086">
    <property type="entry name" value="DgcN-like_C"/>
</dbReference>
<dbReference type="OrthoDB" id="9778498at2"/>
<organism evidence="3 4">
    <name type="scientific">Phreatobacter aquaticus</name>
    <dbReference type="NCBI Taxonomy" id="2570229"/>
    <lineage>
        <taxon>Bacteria</taxon>
        <taxon>Pseudomonadati</taxon>
        <taxon>Pseudomonadota</taxon>
        <taxon>Alphaproteobacteria</taxon>
        <taxon>Hyphomicrobiales</taxon>
        <taxon>Phreatobacteraceae</taxon>
        <taxon>Phreatobacter</taxon>
    </lineage>
</organism>
<dbReference type="EMBL" id="CP039865">
    <property type="protein sequence ID" value="QCK88111.1"/>
    <property type="molecule type" value="Genomic_DNA"/>
</dbReference>
<dbReference type="Pfam" id="PF17396">
    <property type="entry name" value="DUF1611_N"/>
    <property type="match status" value="1"/>
</dbReference>